<proteinExistence type="predicted"/>
<accession>A0AAN8LAW7</accession>
<dbReference type="AlphaFoldDB" id="A0AAN8LAW7"/>
<dbReference type="EMBL" id="JAGTTL010000023">
    <property type="protein sequence ID" value="KAK6304782.1"/>
    <property type="molecule type" value="Genomic_DNA"/>
</dbReference>
<comment type="caution">
    <text evidence="1">The sequence shown here is derived from an EMBL/GenBank/DDBJ whole genome shotgun (WGS) entry which is preliminary data.</text>
</comment>
<dbReference type="Proteomes" id="UP001356427">
    <property type="component" value="Unassembled WGS sequence"/>
</dbReference>
<organism evidence="1 2">
    <name type="scientific">Coregonus suidteri</name>
    <dbReference type="NCBI Taxonomy" id="861788"/>
    <lineage>
        <taxon>Eukaryota</taxon>
        <taxon>Metazoa</taxon>
        <taxon>Chordata</taxon>
        <taxon>Craniata</taxon>
        <taxon>Vertebrata</taxon>
        <taxon>Euteleostomi</taxon>
        <taxon>Actinopterygii</taxon>
        <taxon>Neopterygii</taxon>
        <taxon>Teleostei</taxon>
        <taxon>Protacanthopterygii</taxon>
        <taxon>Salmoniformes</taxon>
        <taxon>Salmonidae</taxon>
        <taxon>Coregoninae</taxon>
        <taxon>Coregonus</taxon>
    </lineage>
</organism>
<sequence length="72" mass="8108">MCDRYDTEEDEDCLDQLDISMRAPQALSSSSQLNVAVPAHRRPACQPCCLCDQAVSNRKEDKVDVFLPHGER</sequence>
<gene>
    <name evidence="1" type="ORF">J4Q44_G00253680</name>
</gene>
<reference evidence="1 2" key="1">
    <citation type="submission" date="2021-04" db="EMBL/GenBank/DDBJ databases">
        <authorList>
            <person name="De Guttry C."/>
            <person name="Zahm M."/>
            <person name="Klopp C."/>
            <person name="Cabau C."/>
            <person name="Louis A."/>
            <person name="Berthelot C."/>
            <person name="Parey E."/>
            <person name="Roest Crollius H."/>
            <person name="Montfort J."/>
            <person name="Robinson-Rechavi M."/>
            <person name="Bucao C."/>
            <person name="Bouchez O."/>
            <person name="Gislard M."/>
            <person name="Lluch J."/>
            <person name="Milhes M."/>
            <person name="Lampietro C."/>
            <person name="Lopez Roques C."/>
            <person name="Donnadieu C."/>
            <person name="Braasch I."/>
            <person name="Desvignes T."/>
            <person name="Postlethwait J."/>
            <person name="Bobe J."/>
            <person name="Wedekind C."/>
            <person name="Guiguen Y."/>
        </authorList>
    </citation>
    <scope>NUCLEOTIDE SEQUENCE [LARGE SCALE GENOMIC DNA]</scope>
    <source>
        <strain evidence="1">Cs_M1</strain>
        <tissue evidence="1">Blood</tissue>
    </source>
</reference>
<name>A0AAN8LAW7_9TELE</name>
<keyword evidence="2" id="KW-1185">Reference proteome</keyword>
<protein>
    <submittedName>
        <fullName evidence="1">Uncharacterized protein</fullName>
    </submittedName>
</protein>
<evidence type="ECO:0000313" key="2">
    <source>
        <dbReference type="Proteomes" id="UP001356427"/>
    </source>
</evidence>
<evidence type="ECO:0000313" key="1">
    <source>
        <dbReference type="EMBL" id="KAK6304782.1"/>
    </source>
</evidence>